<evidence type="ECO:0000256" key="2">
    <source>
        <dbReference type="SAM" id="Phobius"/>
    </source>
</evidence>
<dbReference type="PROSITE" id="PS01186">
    <property type="entry name" value="EGF_2"/>
    <property type="match status" value="1"/>
</dbReference>
<dbReference type="PANTHER" id="PTHR24044:SF420">
    <property type="entry name" value="DELTA AND NOTCH-LIKE EPIDERMAL GROWTH FACTOR-RELATED RECEPTOR ISOFORM X1"/>
    <property type="match status" value="1"/>
</dbReference>
<dbReference type="AlphaFoldDB" id="A0A8S4N2N5"/>
<dbReference type="SUPFAM" id="SSF57196">
    <property type="entry name" value="EGF/Laminin"/>
    <property type="match status" value="1"/>
</dbReference>
<dbReference type="PROSITE" id="PS50026">
    <property type="entry name" value="EGF_3"/>
    <property type="match status" value="1"/>
</dbReference>
<dbReference type="Proteomes" id="UP000749559">
    <property type="component" value="Unassembled WGS sequence"/>
</dbReference>
<dbReference type="PANTHER" id="PTHR24044">
    <property type="entry name" value="NOTCH LIGAND FAMILY MEMBER"/>
    <property type="match status" value="1"/>
</dbReference>
<dbReference type="InterPro" id="IPR000742">
    <property type="entry name" value="EGF"/>
</dbReference>
<gene>
    <name evidence="4" type="ORF">OFUS_LOCUS2158</name>
</gene>
<feature type="disulfide bond" evidence="1">
    <location>
        <begin position="65"/>
        <end position="74"/>
    </location>
</feature>
<evidence type="ECO:0000259" key="3">
    <source>
        <dbReference type="PROSITE" id="PS50026"/>
    </source>
</evidence>
<feature type="domain" description="EGF-like" evidence="3">
    <location>
        <begin position="38"/>
        <end position="75"/>
    </location>
</feature>
<dbReference type="PROSITE" id="PS00022">
    <property type="entry name" value="EGF_1"/>
    <property type="match status" value="1"/>
</dbReference>
<dbReference type="EMBL" id="CAIIXF020000001">
    <property type="protein sequence ID" value="CAH1774759.1"/>
    <property type="molecule type" value="Genomic_DNA"/>
</dbReference>
<keyword evidence="1" id="KW-1015">Disulfide bond</keyword>
<protein>
    <recommendedName>
        <fullName evidence="3">EGF-like domain-containing protein</fullName>
    </recommendedName>
</protein>
<dbReference type="SMART" id="SM00181">
    <property type="entry name" value="EGF"/>
    <property type="match status" value="2"/>
</dbReference>
<dbReference type="Gene3D" id="2.10.25.10">
    <property type="entry name" value="Laminin"/>
    <property type="match status" value="1"/>
</dbReference>
<sequence>MSCHQVPKLCKPYQRCVQHDNGEYECICNPGYHGGNCMFSVCDGHPCKNWGTCFAGRDGRPECSCALGYTGSNCEIIEGSVPSSSIGPSGPPTSGNAILTVTVICVLAIAFGIIIGCVNIVNRYIRKASSPRASVTVGDDTHRHTYASDCHQYQEPVNAHTDNTILHSFRDLEYTEPSINRVIHLGYNTPPSFRNMGHIRPSSHCTRYVGRLIREFLTSRTYWNNSNTNNNQGLHSRPQWTTTLILPPPYSPVDTNEHHELTE</sequence>
<evidence type="ECO:0000313" key="5">
    <source>
        <dbReference type="Proteomes" id="UP000749559"/>
    </source>
</evidence>
<keyword evidence="1" id="KW-0245">EGF-like domain</keyword>
<dbReference type="CDD" id="cd00054">
    <property type="entry name" value="EGF_CA"/>
    <property type="match status" value="2"/>
</dbReference>
<keyword evidence="2" id="KW-1133">Transmembrane helix</keyword>
<evidence type="ECO:0000256" key="1">
    <source>
        <dbReference type="PROSITE-ProRule" id="PRU00076"/>
    </source>
</evidence>
<name>A0A8S4N2N5_OWEFU</name>
<reference evidence="4" key="1">
    <citation type="submission" date="2022-03" db="EMBL/GenBank/DDBJ databases">
        <authorList>
            <person name="Martin C."/>
        </authorList>
    </citation>
    <scope>NUCLEOTIDE SEQUENCE</scope>
</reference>
<dbReference type="Pfam" id="PF00008">
    <property type="entry name" value="EGF"/>
    <property type="match status" value="1"/>
</dbReference>
<comment type="caution">
    <text evidence="1">Lacks conserved residue(s) required for the propagation of feature annotation.</text>
</comment>
<dbReference type="InterPro" id="IPR050906">
    <property type="entry name" value="Notch_signaling"/>
</dbReference>
<dbReference type="GO" id="GO:0005112">
    <property type="term" value="F:Notch binding"/>
    <property type="evidence" value="ECO:0007669"/>
    <property type="project" value="TreeGrafter"/>
</dbReference>
<proteinExistence type="predicted"/>
<organism evidence="4 5">
    <name type="scientific">Owenia fusiformis</name>
    <name type="common">Polychaete worm</name>
    <dbReference type="NCBI Taxonomy" id="6347"/>
    <lineage>
        <taxon>Eukaryota</taxon>
        <taxon>Metazoa</taxon>
        <taxon>Spiralia</taxon>
        <taxon>Lophotrochozoa</taxon>
        <taxon>Annelida</taxon>
        <taxon>Polychaeta</taxon>
        <taxon>Sedentaria</taxon>
        <taxon>Canalipalpata</taxon>
        <taxon>Sabellida</taxon>
        <taxon>Oweniida</taxon>
        <taxon>Oweniidae</taxon>
        <taxon>Owenia</taxon>
    </lineage>
</organism>
<comment type="caution">
    <text evidence="4">The sequence shown here is derived from an EMBL/GenBank/DDBJ whole genome shotgun (WGS) entry which is preliminary data.</text>
</comment>
<accession>A0A8S4N2N5</accession>
<keyword evidence="2" id="KW-0472">Membrane</keyword>
<keyword evidence="2" id="KW-0812">Transmembrane</keyword>
<keyword evidence="5" id="KW-1185">Reference proteome</keyword>
<feature type="transmembrane region" description="Helical" evidence="2">
    <location>
        <begin position="97"/>
        <end position="121"/>
    </location>
</feature>
<evidence type="ECO:0000313" key="4">
    <source>
        <dbReference type="EMBL" id="CAH1774759.1"/>
    </source>
</evidence>
<feature type="non-terminal residue" evidence="4">
    <location>
        <position position="263"/>
    </location>
</feature>